<name>A0A2H0VAU7_9BACT</name>
<evidence type="ECO:0000259" key="1">
    <source>
        <dbReference type="Pfam" id="PF03551"/>
    </source>
</evidence>
<dbReference type="AlphaFoldDB" id="A0A2H0VAU7"/>
<accession>A0A2H0VAU7</accession>
<feature type="domain" description="Transcription regulator PadR N-terminal" evidence="1">
    <location>
        <begin position="19"/>
        <end position="89"/>
    </location>
</feature>
<reference evidence="3" key="1">
    <citation type="submission" date="2017-09" db="EMBL/GenBank/DDBJ databases">
        <title>Depth-based differentiation of microbial function through sediment-hosted aquifers and enrichment of novel symbionts in the deep terrestrial subsurface.</title>
        <authorList>
            <person name="Probst A.J."/>
            <person name="Ladd B."/>
            <person name="Jarett J.K."/>
            <person name="Geller-Mcgrath D.E."/>
            <person name="Sieber C.M.K."/>
            <person name="Emerson J.B."/>
            <person name="Anantharaman K."/>
            <person name="Thomas B.C."/>
            <person name="Malmstrom R."/>
            <person name="Stieglmeier M."/>
            <person name="Klingl A."/>
            <person name="Woyke T."/>
            <person name="Ryan C.M."/>
            <person name="Banfield J.F."/>
        </authorList>
    </citation>
    <scope>NUCLEOTIDE SEQUENCE [LARGE SCALE GENOMIC DNA]</scope>
</reference>
<dbReference type="PANTHER" id="PTHR33169">
    <property type="entry name" value="PADR-FAMILY TRANSCRIPTIONAL REGULATOR"/>
    <property type="match status" value="1"/>
</dbReference>
<dbReference type="Pfam" id="PF03551">
    <property type="entry name" value="PadR"/>
    <property type="match status" value="1"/>
</dbReference>
<dbReference type="InterPro" id="IPR036388">
    <property type="entry name" value="WH-like_DNA-bd_sf"/>
</dbReference>
<proteinExistence type="predicted"/>
<gene>
    <name evidence="2" type="ORF">COT92_02280</name>
</gene>
<dbReference type="PANTHER" id="PTHR33169:SF14">
    <property type="entry name" value="TRANSCRIPTIONAL REGULATOR RV3488"/>
    <property type="match status" value="1"/>
</dbReference>
<dbReference type="Proteomes" id="UP000230922">
    <property type="component" value="Unassembled WGS sequence"/>
</dbReference>
<organism evidence="2 3">
    <name type="scientific">Candidatus Doudnabacteria bacterium CG10_big_fil_rev_8_21_14_0_10_42_18</name>
    <dbReference type="NCBI Taxonomy" id="1974552"/>
    <lineage>
        <taxon>Bacteria</taxon>
        <taxon>Candidatus Doudnaibacteriota</taxon>
    </lineage>
</organism>
<evidence type="ECO:0000313" key="3">
    <source>
        <dbReference type="Proteomes" id="UP000230922"/>
    </source>
</evidence>
<comment type="caution">
    <text evidence="2">The sequence shown here is derived from an EMBL/GenBank/DDBJ whole genome shotgun (WGS) entry which is preliminary data.</text>
</comment>
<dbReference type="InterPro" id="IPR052509">
    <property type="entry name" value="Metal_resp_DNA-bind_regulator"/>
</dbReference>
<evidence type="ECO:0000313" key="2">
    <source>
        <dbReference type="EMBL" id="PIR96214.1"/>
    </source>
</evidence>
<dbReference type="EMBL" id="PFAK01000041">
    <property type="protein sequence ID" value="PIR96214.1"/>
    <property type="molecule type" value="Genomic_DNA"/>
</dbReference>
<dbReference type="InterPro" id="IPR036390">
    <property type="entry name" value="WH_DNA-bd_sf"/>
</dbReference>
<protein>
    <submittedName>
        <fullName evidence="2">PadR family transcriptional regulator</fullName>
    </submittedName>
</protein>
<dbReference type="InterPro" id="IPR005149">
    <property type="entry name" value="Tscrpt_reg_PadR_N"/>
</dbReference>
<dbReference type="Gene3D" id="1.10.10.10">
    <property type="entry name" value="Winged helix-like DNA-binding domain superfamily/Winged helix DNA-binding domain"/>
    <property type="match status" value="1"/>
</dbReference>
<sequence>MNLENSKAQMRKGILEYAILLTIARGEIYASDILKELKSDNLIVVEGTLYPLLSRLKTEELLKYFWKESKAGPPRKYYSLTEKGSRDLRRLSETWEELEKSINALIKKST</sequence>
<dbReference type="SUPFAM" id="SSF46785">
    <property type="entry name" value="Winged helix' DNA-binding domain"/>
    <property type="match status" value="1"/>
</dbReference>